<keyword evidence="1" id="KW-0341">Growth regulation</keyword>
<dbReference type="GO" id="GO:0009630">
    <property type="term" value="P:gravitropism"/>
    <property type="evidence" value="ECO:0007669"/>
    <property type="project" value="InterPro"/>
</dbReference>
<evidence type="ECO:0000313" key="5">
    <source>
        <dbReference type="EMBL" id="ERM99454.1"/>
    </source>
</evidence>
<proteinExistence type="inferred from homology"/>
<dbReference type="EMBL" id="KI395019">
    <property type="protein sequence ID" value="ERM99454.1"/>
    <property type="molecule type" value="Genomic_DNA"/>
</dbReference>
<dbReference type="HOGENOM" id="CLU_068790_0_0_1"/>
<dbReference type="eggNOG" id="ENOG502QSTE">
    <property type="taxonomic scope" value="Eukaryota"/>
</dbReference>
<feature type="coiled-coil region" evidence="3">
    <location>
        <begin position="66"/>
        <end position="94"/>
    </location>
</feature>
<feature type="compositionally biased region" description="Polar residues" evidence="4">
    <location>
        <begin position="13"/>
        <end position="23"/>
    </location>
</feature>
<protein>
    <submittedName>
        <fullName evidence="5">Uncharacterized protein</fullName>
    </submittedName>
</protein>
<dbReference type="OMA" id="ESCKWDR"/>
<accession>W1NXP1</accession>
<keyword evidence="6" id="KW-1185">Reference proteome</keyword>
<dbReference type="Gramene" id="ERM99454">
    <property type="protein sequence ID" value="ERM99454"/>
    <property type="gene ID" value="AMTR_s00131p00105060"/>
</dbReference>
<evidence type="ECO:0000256" key="3">
    <source>
        <dbReference type="SAM" id="Coils"/>
    </source>
</evidence>
<dbReference type="PANTHER" id="PTHR34045:SF3">
    <property type="entry name" value="PROTEIN LAZY 4"/>
    <property type="match status" value="1"/>
</dbReference>
<name>W1NXP1_AMBTC</name>
<evidence type="ECO:0000256" key="4">
    <source>
        <dbReference type="SAM" id="MobiDB-lite"/>
    </source>
</evidence>
<keyword evidence="3" id="KW-0175">Coiled coil</keyword>
<dbReference type="AlphaFoldDB" id="W1NXP1"/>
<dbReference type="PANTHER" id="PTHR34045">
    <property type="entry name" value="OS03G0406300 PROTEIN"/>
    <property type="match status" value="1"/>
</dbReference>
<gene>
    <name evidence="5" type="ORF">AMTR_s00131p00105060</name>
</gene>
<sequence length="267" mass="30075">MKLLSWMQHKLNGRNTPKNTQLPSPGFGTHEASKDTKSKEDNTQWQHGLLAIGTLGNNDLKEDGENQELNKNGAQELEEMSEFTAEEIAKLQKELTRLLAFKPSSGDACSNNGGENSDCPLKKFLSCPSTLNLERRYQLDATEDRIELREDSNCSSTVRSKGKDVCVDNKSVICQRSISFLLKKMFVCRSGFAPVPSLRDPLPESRMEKLLRTILHRRIYPQSTSTSSRKYLSSKSMAKSETTNEEQGQGDSCRWVKTDSDFIVLEM</sequence>
<reference evidence="6" key="1">
    <citation type="journal article" date="2013" name="Science">
        <title>The Amborella genome and the evolution of flowering plants.</title>
        <authorList>
            <consortium name="Amborella Genome Project"/>
        </authorList>
    </citation>
    <scope>NUCLEOTIDE SEQUENCE [LARGE SCALE GENOMIC DNA]</scope>
</reference>
<evidence type="ECO:0000313" key="6">
    <source>
        <dbReference type="Proteomes" id="UP000017836"/>
    </source>
</evidence>
<feature type="compositionally biased region" description="Basic and acidic residues" evidence="4">
    <location>
        <begin position="31"/>
        <end position="41"/>
    </location>
</feature>
<feature type="region of interest" description="Disordered" evidence="4">
    <location>
        <begin position="12"/>
        <end position="41"/>
    </location>
</feature>
<dbReference type="GO" id="GO:0040008">
    <property type="term" value="P:regulation of growth"/>
    <property type="evidence" value="ECO:0007669"/>
    <property type="project" value="InterPro"/>
</dbReference>
<evidence type="ECO:0000256" key="2">
    <source>
        <dbReference type="ARBA" id="ARBA00024198"/>
    </source>
</evidence>
<dbReference type="STRING" id="13333.W1NXP1"/>
<organism evidence="5 6">
    <name type="scientific">Amborella trichopoda</name>
    <dbReference type="NCBI Taxonomy" id="13333"/>
    <lineage>
        <taxon>Eukaryota</taxon>
        <taxon>Viridiplantae</taxon>
        <taxon>Streptophyta</taxon>
        <taxon>Embryophyta</taxon>
        <taxon>Tracheophyta</taxon>
        <taxon>Spermatophyta</taxon>
        <taxon>Magnoliopsida</taxon>
        <taxon>Amborellales</taxon>
        <taxon>Amborellaceae</taxon>
        <taxon>Amborella</taxon>
    </lineage>
</organism>
<dbReference type="Proteomes" id="UP000017836">
    <property type="component" value="Unassembled WGS sequence"/>
</dbReference>
<feature type="compositionally biased region" description="Low complexity" evidence="4">
    <location>
        <begin position="225"/>
        <end position="236"/>
    </location>
</feature>
<comment type="similarity">
    <text evidence="2">Belongs to the LAZY family.</text>
</comment>
<feature type="region of interest" description="Disordered" evidence="4">
    <location>
        <begin position="225"/>
        <end position="252"/>
    </location>
</feature>
<feature type="compositionally biased region" description="Polar residues" evidence="4">
    <location>
        <begin position="237"/>
        <end position="250"/>
    </location>
</feature>
<evidence type="ECO:0000256" key="1">
    <source>
        <dbReference type="ARBA" id="ARBA00022604"/>
    </source>
</evidence>
<dbReference type="InterPro" id="IPR044683">
    <property type="entry name" value="LAZY"/>
</dbReference>